<dbReference type="RefSeq" id="XP_033446696.1">
    <property type="nucleotide sequence ID" value="XM_033588271.1"/>
</dbReference>
<dbReference type="Proteomes" id="UP000800082">
    <property type="component" value="Unassembled WGS sequence"/>
</dbReference>
<reference evidence="1" key="1">
    <citation type="journal article" date="2020" name="Stud. Mycol.">
        <title>101 Dothideomycetes genomes: a test case for predicting lifestyles and emergence of pathogens.</title>
        <authorList>
            <person name="Haridas S."/>
            <person name="Albert R."/>
            <person name="Binder M."/>
            <person name="Bloem J."/>
            <person name="Labutti K."/>
            <person name="Salamov A."/>
            <person name="Andreopoulos B."/>
            <person name="Baker S."/>
            <person name="Barry K."/>
            <person name="Bills G."/>
            <person name="Bluhm B."/>
            <person name="Cannon C."/>
            <person name="Castanera R."/>
            <person name="Culley D."/>
            <person name="Daum C."/>
            <person name="Ezra D."/>
            <person name="Gonzalez J."/>
            <person name="Henrissat B."/>
            <person name="Kuo A."/>
            <person name="Liang C."/>
            <person name="Lipzen A."/>
            <person name="Lutzoni F."/>
            <person name="Magnuson J."/>
            <person name="Mondo S."/>
            <person name="Nolan M."/>
            <person name="Ohm R."/>
            <person name="Pangilinan J."/>
            <person name="Park H.-J."/>
            <person name="Ramirez L."/>
            <person name="Alfaro M."/>
            <person name="Sun H."/>
            <person name="Tritt A."/>
            <person name="Yoshinaga Y."/>
            <person name="Zwiers L.-H."/>
            <person name="Turgeon B."/>
            <person name="Goodwin S."/>
            <person name="Spatafora J."/>
            <person name="Crous P."/>
            <person name="Grigoriev I."/>
        </authorList>
    </citation>
    <scope>NUCLEOTIDE SEQUENCE</scope>
    <source>
        <strain evidence="1">CBS 183.55</strain>
    </source>
</reference>
<keyword evidence="2" id="KW-1185">Reference proteome</keyword>
<name>A0A6A5RH83_9PLEO</name>
<evidence type="ECO:0000313" key="1">
    <source>
        <dbReference type="EMBL" id="KAF1926444.1"/>
    </source>
</evidence>
<gene>
    <name evidence="1" type="ORF">M421DRAFT_216624</name>
</gene>
<organism evidence="1 2">
    <name type="scientific">Didymella exigua CBS 183.55</name>
    <dbReference type="NCBI Taxonomy" id="1150837"/>
    <lineage>
        <taxon>Eukaryota</taxon>
        <taxon>Fungi</taxon>
        <taxon>Dikarya</taxon>
        <taxon>Ascomycota</taxon>
        <taxon>Pezizomycotina</taxon>
        <taxon>Dothideomycetes</taxon>
        <taxon>Pleosporomycetidae</taxon>
        <taxon>Pleosporales</taxon>
        <taxon>Pleosporineae</taxon>
        <taxon>Didymellaceae</taxon>
        <taxon>Didymella</taxon>
    </lineage>
</organism>
<proteinExistence type="predicted"/>
<dbReference type="GeneID" id="54345918"/>
<evidence type="ECO:0000313" key="2">
    <source>
        <dbReference type="Proteomes" id="UP000800082"/>
    </source>
</evidence>
<accession>A0A6A5RH83</accession>
<protein>
    <submittedName>
        <fullName evidence="1">Uncharacterized protein</fullName>
    </submittedName>
</protein>
<sequence>MDALARPVRRHPYCRFIPYPSEVEATRMLSRRAYQIHVQIPDAPRLLSDFAVCWREEPVSILRQCDTSPLRKPSPVKQRLPALPGRNLFRISVPVFGSPEDSYGLLQEGQITSLPAETHIEALLKPCRESGEIHIWNPRYLSEALESEHVLVKLRS</sequence>
<dbReference type="EMBL" id="ML978977">
    <property type="protein sequence ID" value="KAF1926444.1"/>
    <property type="molecule type" value="Genomic_DNA"/>
</dbReference>
<dbReference type="AlphaFoldDB" id="A0A6A5RH83"/>